<evidence type="ECO:0000313" key="2">
    <source>
        <dbReference type="Proteomes" id="UP000183376"/>
    </source>
</evidence>
<dbReference type="OrthoDB" id="3377628at2"/>
<protein>
    <submittedName>
        <fullName evidence="1">Uncharacterized protein</fullName>
    </submittedName>
</protein>
<reference evidence="1 2" key="1">
    <citation type="submission" date="2016-10" db="EMBL/GenBank/DDBJ databases">
        <authorList>
            <person name="de Groot N.N."/>
        </authorList>
    </citation>
    <scope>NUCLEOTIDE SEQUENCE [LARGE SCALE GENOMIC DNA]</scope>
    <source>
        <strain evidence="1 2">DSM 44149</strain>
    </source>
</reference>
<dbReference type="EMBL" id="LT629701">
    <property type="protein sequence ID" value="SDM84834.1"/>
    <property type="molecule type" value="Genomic_DNA"/>
</dbReference>
<dbReference type="eggNOG" id="ENOG5031WFQ">
    <property type="taxonomic scope" value="Bacteria"/>
</dbReference>
<gene>
    <name evidence="1" type="ORF">SAMN04489726_3657</name>
</gene>
<accession>A0A1G9WJY2</accession>
<evidence type="ECO:0000313" key="1">
    <source>
        <dbReference type="EMBL" id="SDM84834.1"/>
    </source>
</evidence>
<proteinExistence type="predicted"/>
<dbReference type="STRING" id="211114.SAMN04489726_3657"/>
<dbReference type="Proteomes" id="UP000183376">
    <property type="component" value="Chromosome I"/>
</dbReference>
<name>A0A1G9WJY2_ALLAB</name>
<keyword evidence="2" id="KW-1185">Reference proteome</keyword>
<sequence length="113" mass="12391">MSETLQFIAWVDGMATRSDVMKPLVEFEGAVRGKENAVSVAGNHIEVWANEDADASLALDDEDGFLYFAWRVECTPLEPTSEDAQVKLARAVRDVFLAAGARVEIAANFEDLV</sequence>
<dbReference type="RefSeq" id="WP_083383762.1">
    <property type="nucleotide sequence ID" value="NZ_JOEF01000008.1"/>
</dbReference>
<organism evidence="1 2">
    <name type="scientific">Allokutzneria albata</name>
    <name type="common">Kibdelosporangium albatum</name>
    <dbReference type="NCBI Taxonomy" id="211114"/>
    <lineage>
        <taxon>Bacteria</taxon>
        <taxon>Bacillati</taxon>
        <taxon>Actinomycetota</taxon>
        <taxon>Actinomycetes</taxon>
        <taxon>Pseudonocardiales</taxon>
        <taxon>Pseudonocardiaceae</taxon>
        <taxon>Allokutzneria</taxon>
    </lineage>
</organism>
<dbReference type="AlphaFoldDB" id="A0A1G9WJY2"/>